<reference evidence="7 8" key="1">
    <citation type="submission" date="2019-12" db="EMBL/GenBank/DDBJ databases">
        <authorList>
            <person name="Wolfe R."/>
            <person name="Danczak R."/>
            <person name="Wilkins M."/>
        </authorList>
    </citation>
    <scope>NUCLEOTIDE SEQUENCE [LARGE SCALE GENOMIC DNA]</scope>
    <source>
        <strain evidence="7">X2_MaxBin.013</strain>
    </source>
</reference>
<dbReference type="EMBL" id="WPAF01000025">
    <property type="protein sequence ID" value="KAF0133473.1"/>
    <property type="molecule type" value="Genomic_DNA"/>
</dbReference>
<dbReference type="GO" id="GO:0016987">
    <property type="term" value="F:sigma factor activity"/>
    <property type="evidence" value="ECO:0007669"/>
    <property type="project" value="UniProtKB-KW"/>
</dbReference>
<name>A0A833L0B9_UNCSA</name>
<dbReference type="InterPro" id="IPR007630">
    <property type="entry name" value="RNA_pol_sigma70_r4"/>
</dbReference>
<dbReference type="InterPro" id="IPR013325">
    <property type="entry name" value="RNA_pol_sigma_r2"/>
</dbReference>
<feature type="domain" description="RNA polymerase sigma-70 region 2" evidence="5">
    <location>
        <begin position="19"/>
        <end position="87"/>
    </location>
</feature>
<evidence type="ECO:0000256" key="3">
    <source>
        <dbReference type="ARBA" id="ARBA00023125"/>
    </source>
</evidence>
<evidence type="ECO:0000313" key="7">
    <source>
        <dbReference type="EMBL" id="KAF0133473.1"/>
    </source>
</evidence>
<feature type="domain" description="RNA polymerase sigma-70 region 4" evidence="6">
    <location>
        <begin position="188"/>
        <end position="235"/>
    </location>
</feature>
<keyword evidence="1" id="KW-0805">Transcription regulation</keyword>
<sequence length="241" mass="27534">MALKKKKTKIFKKMPKSLEAYMPLVHSIASMVSGKGLPPNIDYNDLVSDGTIGMMKAWDNFDPNRGVKFETYASYRVRGEILDGLKSYSPVPYRVQVMIRDLAKKGYKASVAERMIKEEKELEKKELSEGEFKTAVEKIKKIISASALMYMMSLEEVASRTEMTVSTERGPVDEVEFNELKEKLSLGMKKLPVLFQKVLHLFFQKGLNQKTIATMLKLSRPKVCRVIDKSVRKLQRELKNA</sequence>
<proteinExistence type="predicted"/>
<dbReference type="PANTHER" id="PTHR30385">
    <property type="entry name" value="SIGMA FACTOR F FLAGELLAR"/>
    <property type="match status" value="1"/>
</dbReference>
<evidence type="ECO:0000259" key="5">
    <source>
        <dbReference type="Pfam" id="PF04542"/>
    </source>
</evidence>
<dbReference type="Gene3D" id="1.10.1740.10">
    <property type="match status" value="1"/>
</dbReference>
<dbReference type="GO" id="GO:0006352">
    <property type="term" value="P:DNA-templated transcription initiation"/>
    <property type="evidence" value="ECO:0007669"/>
    <property type="project" value="InterPro"/>
</dbReference>
<keyword evidence="3" id="KW-0238">DNA-binding</keyword>
<comment type="caution">
    <text evidence="7">The sequence shown here is derived from an EMBL/GenBank/DDBJ whole genome shotgun (WGS) entry which is preliminary data.</text>
</comment>
<dbReference type="SUPFAM" id="SSF88946">
    <property type="entry name" value="Sigma2 domain of RNA polymerase sigma factors"/>
    <property type="match status" value="1"/>
</dbReference>
<dbReference type="AlphaFoldDB" id="A0A833L0B9"/>
<dbReference type="GO" id="GO:0003677">
    <property type="term" value="F:DNA binding"/>
    <property type="evidence" value="ECO:0007669"/>
    <property type="project" value="UniProtKB-KW"/>
</dbReference>
<dbReference type="NCBIfam" id="TIGR02937">
    <property type="entry name" value="sigma70-ECF"/>
    <property type="match status" value="1"/>
</dbReference>
<accession>A0A833L0B9</accession>
<keyword evidence="4" id="KW-0804">Transcription</keyword>
<dbReference type="InterPro" id="IPR007627">
    <property type="entry name" value="RNA_pol_sigma70_r2"/>
</dbReference>
<dbReference type="InterPro" id="IPR013324">
    <property type="entry name" value="RNA_pol_sigma_r3/r4-like"/>
</dbReference>
<dbReference type="Pfam" id="PF04545">
    <property type="entry name" value="Sigma70_r4"/>
    <property type="match status" value="1"/>
</dbReference>
<gene>
    <name evidence="7" type="ORF">FD145_1272</name>
</gene>
<evidence type="ECO:0000256" key="2">
    <source>
        <dbReference type="ARBA" id="ARBA00023082"/>
    </source>
</evidence>
<organism evidence="7 8">
    <name type="scientific">Candidatus Saganbacteria bacterium</name>
    <dbReference type="NCBI Taxonomy" id="2575572"/>
    <lineage>
        <taxon>Bacteria</taxon>
        <taxon>Bacillati</taxon>
        <taxon>Saganbacteria</taxon>
    </lineage>
</organism>
<protein>
    <submittedName>
        <fullName evidence="7">RNA polymerase sigma 28 subunit SigD/FliA/WhiG</fullName>
    </submittedName>
</protein>
<evidence type="ECO:0000259" key="6">
    <source>
        <dbReference type="Pfam" id="PF04545"/>
    </source>
</evidence>
<evidence type="ECO:0000313" key="8">
    <source>
        <dbReference type="Proteomes" id="UP000488506"/>
    </source>
</evidence>
<keyword evidence="2" id="KW-0731">Sigma factor</keyword>
<evidence type="ECO:0000256" key="1">
    <source>
        <dbReference type="ARBA" id="ARBA00023015"/>
    </source>
</evidence>
<dbReference type="Gene3D" id="1.20.140.160">
    <property type="match status" value="1"/>
</dbReference>
<dbReference type="SUPFAM" id="SSF88659">
    <property type="entry name" value="Sigma3 and sigma4 domains of RNA polymerase sigma factors"/>
    <property type="match status" value="1"/>
</dbReference>
<dbReference type="Pfam" id="PF04542">
    <property type="entry name" value="Sigma70_r2"/>
    <property type="match status" value="1"/>
</dbReference>
<dbReference type="InterPro" id="IPR014284">
    <property type="entry name" value="RNA_pol_sigma-70_dom"/>
</dbReference>
<dbReference type="Proteomes" id="UP000488506">
    <property type="component" value="Unassembled WGS sequence"/>
</dbReference>
<evidence type="ECO:0000256" key="4">
    <source>
        <dbReference type="ARBA" id="ARBA00023163"/>
    </source>
</evidence>